<comment type="caution">
    <text evidence="3">The sequence shown here is derived from an EMBL/GenBank/DDBJ whole genome shotgun (WGS) entry which is preliminary data.</text>
</comment>
<dbReference type="AlphaFoldDB" id="A0A501W441"/>
<feature type="region of interest" description="Disordered" evidence="1">
    <location>
        <begin position="25"/>
        <end position="71"/>
    </location>
</feature>
<keyword evidence="4" id="KW-1185">Reference proteome</keyword>
<feature type="compositionally biased region" description="Basic and acidic residues" evidence="1">
    <location>
        <begin position="61"/>
        <end position="71"/>
    </location>
</feature>
<dbReference type="PROSITE" id="PS51257">
    <property type="entry name" value="PROKAR_LIPOPROTEIN"/>
    <property type="match status" value="1"/>
</dbReference>
<protein>
    <recommendedName>
        <fullName evidence="5">Secreted protein</fullName>
    </recommendedName>
</protein>
<feature type="signal peptide" evidence="2">
    <location>
        <begin position="1"/>
        <end position="19"/>
    </location>
</feature>
<organism evidence="3 4">
    <name type="scientific">Pontibacter mangrovi</name>
    <dbReference type="NCBI Taxonomy" id="2589816"/>
    <lineage>
        <taxon>Bacteria</taxon>
        <taxon>Pseudomonadati</taxon>
        <taxon>Bacteroidota</taxon>
        <taxon>Cytophagia</taxon>
        <taxon>Cytophagales</taxon>
        <taxon>Hymenobacteraceae</taxon>
        <taxon>Pontibacter</taxon>
    </lineage>
</organism>
<dbReference type="Proteomes" id="UP000316727">
    <property type="component" value="Unassembled WGS sequence"/>
</dbReference>
<evidence type="ECO:0000256" key="2">
    <source>
        <dbReference type="SAM" id="SignalP"/>
    </source>
</evidence>
<keyword evidence="2" id="KW-0732">Signal</keyword>
<dbReference type="EMBL" id="VFRQ01000009">
    <property type="protein sequence ID" value="TPE42894.1"/>
    <property type="molecule type" value="Genomic_DNA"/>
</dbReference>
<feature type="chain" id="PRO_5021484353" description="Secreted protein" evidence="2">
    <location>
        <begin position="20"/>
        <end position="71"/>
    </location>
</feature>
<gene>
    <name evidence="3" type="ORF">FJM65_16345</name>
</gene>
<feature type="compositionally biased region" description="Low complexity" evidence="1">
    <location>
        <begin position="39"/>
        <end position="52"/>
    </location>
</feature>
<name>A0A501W441_9BACT</name>
<sequence length="71" mass="7558">MRNLLHKLFVGFILCTAVACGGNTDTAEEGKVPVSASDPKAPTTAPEEPTTKIGADLEDSLQEREQSRDSL</sequence>
<reference evidence="3 4" key="1">
    <citation type="submission" date="2019-06" db="EMBL/GenBank/DDBJ databases">
        <title>A novel bacterium of genus Pontibacter, isolated from marine sediment.</title>
        <authorList>
            <person name="Huang H."/>
            <person name="Mo K."/>
            <person name="Hu Y."/>
        </authorList>
    </citation>
    <scope>NUCLEOTIDE SEQUENCE [LARGE SCALE GENOMIC DNA]</scope>
    <source>
        <strain evidence="3 4">HB172049</strain>
    </source>
</reference>
<accession>A0A501W441</accession>
<proteinExistence type="predicted"/>
<dbReference type="OrthoDB" id="9941348at2"/>
<evidence type="ECO:0000313" key="4">
    <source>
        <dbReference type="Proteomes" id="UP000316727"/>
    </source>
</evidence>
<evidence type="ECO:0000256" key="1">
    <source>
        <dbReference type="SAM" id="MobiDB-lite"/>
    </source>
</evidence>
<evidence type="ECO:0000313" key="3">
    <source>
        <dbReference type="EMBL" id="TPE42894.1"/>
    </source>
</evidence>
<dbReference type="RefSeq" id="WP_140622628.1">
    <property type="nucleotide sequence ID" value="NZ_VFRQ01000009.1"/>
</dbReference>
<evidence type="ECO:0008006" key="5">
    <source>
        <dbReference type="Google" id="ProtNLM"/>
    </source>
</evidence>